<dbReference type="Proteomes" id="UP000050535">
    <property type="component" value="Unassembled WGS sequence"/>
</dbReference>
<protein>
    <submittedName>
        <fullName evidence="2">Uncharacterized protein</fullName>
    </submittedName>
</protein>
<dbReference type="RefSeq" id="WP_054584462.1">
    <property type="nucleotide sequence ID" value="NZ_LGUC01000001.1"/>
</dbReference>
<comment type="caution">
    <text evidence="2">The sequence shown here is derived from an EMBL/GenBank/DDBJ whole genome shotgun (WGS) entry which is preliminary data.</text>
</comment>
<dbReference type="EMBL" id="LGUC01000001">
    <property type="protein sequence ID" value="KPN32102.1"/>
    <property type="molecule type" value="Genomic_DNA"/>
</dbReference>
<reference evidence="3" key="1">
    <citation type="submission" date="2013-11" db="EMBL/GenBank/DDBJ databases">
        <authorList>
            <person name="Hoang H.T."/>
            <person name="Killian M.L."/>
            <person name="Madson D.M."/>
            <person name="Arruda P.H.E."/>
            <person name="Sun D."/>
            <person name="Schwartz K.J."/>
            <person name="Yoon K."/>
        </authorList>
    </citation>
    <scope>NUCLEOTIDE SEQUENCE [LARGE SCALE GENOMIC DNA]</scope>
    <source>
        <strain evidence="3">CDK2</strain>
    </source>
</reference>
<keyword evidence="1" id="KW-0472">Membrane</keyword>
<keyword evidence="1" id="KW-0812">Transmembrane</keyword>
<keyword evidence="3" id="KW-1185">Reference proteome</keyword>
<name>A0A0P7GRY4_9EURY</name>
<gene>
    <name evidence="2" type="ORF">SY89_02862</name>
</gene>
<proteinExistence type="predicted"/>
<dbReference type="OrthoDB" id="271511at2157"/>
<sequence length="171" mass="18659">MVGDFRTHDGRCIVAEDRLRILSGERGPLGTLRDALTDEGIPPIRRAGVALFLVAVLVGVVLAVRTLPAWLSGGAAGLLLAWAVWTRLRGGNPEREVVIPFETVESVEPEYGLPLVTRPRFVVRHRSEGGVKQRYVLTPSRLYGFGAYERGKELFAAQGLIEGSSTDGHEE</sequence>
<feature type="transmembrane region" description="Helical" evidence="1">
    <location>
        <begin position="47"/>
        <end position="64"/>
    </location>
</feature>
<evidence type="ECO:0000313" key="2">
    <source>
        <dbReference type="EMBL" id="KPN32102.1"/>
    </source>
</evidence>
<dbReference type="STRING" id="699431.SY89_02862"/>
<keyword evidence="1" id="KW-1133">Transmembrane helix</keyword>
<evidence type="ECO:0000256" key="1">
    <source>
        <dbReference type="SAM" id="Phobius"/>
    </source>
</evidence>
<accession>A0A0P7GRY4</accession>
<organism evidence="2 3">
    <name type="scientific">Halolamina pelagica</name>
    <dbReference type="NCBI Taxonomy" id="699431"/>
    <lineage>
        <taxon>Archaea</taxon>
        <taxon>Methanobacteriati</taxon>
        <taxon>Methanobacteriota</taxon>
        <taxon>Stenosarchaea group</taxon>
        <taxon>Halobacteria</taxon>
        <taxon>Halobacteriales</taxon>
        <taxon>Haloferacaceae</taxon>
    </lineage>
</organism>
<dbReference type="AlphaFoldDB" id="A0A0P7GRY4"/>
<evidence type="ECO:0000313" key="3">
    <source>
        <dbReference type="Proteomes" id="UP000050535"/>
    </source>
</evidence>